<reference evidence="9 10" key="1">
    <citation type="submission" date="2019-10" db="EMBL/GenBank/DDBJ databases">
        <title>Whole genome shotgun sequence of Acrocarpospora corrugata NBRC 13972.</title>
        <authorList>
            <person name="Ichikawa N."/>
            <person name="Kimura A."/>
            <person name="Kitahashi Y."/>
            <person name="Komaki H."/>
            <person name="Oguchi A."/>
        </authorList>
    </citation>
    <scope>NUCLEOTIDE SEQUENCE [LARGE SCALE GENOMIC DNA]</scope>
    <source>
        <strain evidence="9 10">NBRC 13972</strain>
    </source>
</reference>
<evidence type="ECO:0000313" key="9">
    <source>
        <dbReference type="EMBL" id="GES02804.1"/>
    </source>
</evidence>
<evidence type="ECO:0000256" key="6">
    <source>
        <dbReference type="SAM" id="Phobius"/>
    </source>
</evidence>
<dbReference type="InterPro" id="IPR027470">
    <property type="entry name" value="Cation_efflux_CTD"/>
</dbReference>
<dbReference type="SUPFAM" id="SSF160240">
    <property type="entry name" value="Cation efflux protein cytoplasmic domain-like"/>
    <property type="match status" value="1"/>
</dbReference>
<evidence type="ECO:0000256" key="1">
    <source>
        <dbReference type="ARBA" id="ARBA00004141"/>
    </source>
</evidence>
<dbReference type="Pfam" id="PF01545">
    <property type="entry name" value="Cation_efflux"/>
    <property type="match status" value="1"/>
</dbReference>
<keyword evidence="3 6" id="KW-0812">Transmembrane</keyword>
<protein>
    <submittedName>
        <fullName evidence="9">Transporter</fullName>
    </submittedName>
</protein>
<dbReference type="PANTHER" id="PTHR13414">
    <property type="entry name" value="HUEL-CATION TRANSPORTER"/>
    <property type="match status" value="1"/>
</dbReference>
<dbReference type="Gene3D" id="1.20.1510.10">
    <property type="entry name" value="Cation efflux protein transmembrane domain"/>
    <property type="match status" value="1"/>
</dbReference>
<dbReference type="AlphaFoldDB" id="A0A5M3W248"/>
<keyword evidence="4 6" id="KW-1133">Transmembrane helix</keyword>
<feature type="domain" description="Cation efflux protein cytoplasmic" evidence="8">
    <location>
        <begin position="224"/>
        <end position="294"/>
    </location>
</feature>
<dbReference type="OrthoDB" id="9806522at2"/>
<feature type="transmembrane region" description="Helical" evidence="6">
    <location>
        <begin position="189"/>
        <end position="211"/>
    </location>
</feature>
<dbReference type="NCBIfam" id="TIGR01297">
    <property type="entry name" value="CDF"/>
    <property type="match status" value="1"/>
</dbReference>
<dbReference type="InterPro" id="IPR027469">
    <property type="entry name" value="Cation_efflux_TMD_sf"/>
</dbReference>
<feature type="transmembrane region" description="Helical" evidence="6">
    <location>
        <begin position="160"/>
        <end position="183"/>
    </location>
</feature>
<feature type="transmembrane region" description="Helical" evidence="6">
    <location>
        <begin position="77"/>
        <end position="94"/>
    </location>
</feature>
<evidence type="ECO:0000259" key="8">
    <source>
        <dbReference type="Pfam" id="PF16916"/>
    </source>
</evidence>
<dbReference type="Proteomes" id="UP000334990">
    <property type="component" value="Unassembled WGS sequence"/>
</dbReference>
<evidence type="ECO:0000256" key="3">
    <source>
        <dbReference type="ARBA" id="ARBA00022692"/>
    </source>
</evidence>
<feature type="domain" description="Cation efflux protein transmembrane" evidence="7">
    <location>
        <begin position="10"/>
        <end position="217"/>
    </location>
</feature>
<dbReference type="Pfam" id="PF16916">
    <property type="entry name" value="ZT_dimer"/>
    <property type="match status" value="1"/>
</dbReference>
<dbReference type="PANTHER" id="PTHR13414:SF9">
    <property type="entry name" value="PROTON-COUPLED ZINC ANTIPORTER SLC30A9, MITOCHONDRIAL"/>
    <property type="match status" value="1"/>
</dbReference>
<dbReference type="InterPro" id="IPR002524">
    <property type="entry name" value="Cation_efflux"/>
</dbReference>
<dbReference type="RefSeq" id="WP_155339018.1">
    <property type="nucleotide sequence ID" value="NZ_BAAABN010000025.1"/>
</dbReference>
<evidence type="ECO:0000313" key="10">
    <source>
        <dbReference type="Proteomes" id="UP000334990"/>
    </source>
</evidence>
<keyword evidence="10" id="KW-1185">Reference proteome</keyword>
<keyword evidence="2" id="KW-0813">Transport</keyword>
<feature type="transmembrane region" description="Helical" evidence="6">
    <location>
        <begin position="114"/>
        <end position="134"/>
    </location>
</feature>
<feature type="transmembrane region" description="Helical" evidence="6">
    <location>
        <begin position="6"/>
        <end position="30"/>
    </location>
</feature>
<dbReference type="InterPro" id="IPR036837">
    <property type="entry name" value="Cation_efflux_CTD_sf"/>
</dbReference>
<comment type="caution">
    <text evidence="9">The sequence shown here is derived from an EMBL/GenBank/DDBJ whole genome shotgun (WGS) entry which is preliminary data.</text>
</comment>
<evidence type="ECO:0000259" key="7">
    <source>
        <dbReference type="Pfam" id="PF01545"/>
    </source>
</evidence>
<dbReference type="Gene3D" id="3.30.70.1350">
    <property type="entry name" value="Cation efflux protein, cytoplasmic domain"/>
    <property type="match status" value="1"/>
</dbReference>
<dbReference type="InterPro" id="IPR040177">
    <property type="entry name" value="SLC30A9"/>
</dbReference>
<proteinExistence type="predicted"/>
<dbReference type="GO" id="GO:0016020">
    <property type="term" value="C:membrane"/>
    <property type="evidence" value="ECO:0007669"/>
    <property type="project" value="UniProtKB-SubCell"/>
</dbReference>
<dbReference type="EMBL" id="BLAD01000062">
    <property type="protein sequence ID" value="GES02804.1"/>
    <property type="molecule type" value="Genomic_DNA"/>
</dbReference>
<evidence type="ECO:0000256" key="4">
    <source>
        <dbReference type="ARBA" id="ARBA00022989"/>
    </source>
</evidence>
<dbReference type="InterPro" id="IPR058533">
    <property type="entry name" value="Cation_efflux_TM"/>
</dbReference>
<dbReference type="GO" id="GO:0008324">
    <property type="term" value="F:monoatomic cation transmembrane transporter activity"/>
    <property type="evidence" value="ECO:0007669"/>
    <property type="project" value="InterPro"/>
</dbReference>
<evidence type="ECO:0000256" key="2">
    <source>
        <dbReference type="ARBA" id="ARBA00022448"/>
    </source>
</evidence>
<gene>
    <name evidence="9" type="ORF">Acor_48700</name>
</gene>
<evidence type="ECO:0000256" key="5">
    <source>
        <dbReference type="ARBA" id="ARBA00023136"/>
    </source>
</evidence>
<dbReference type="SUPFAM" id="SSF161111">
    <property type="entry name" value="Cation efflux protein transmembrane domain-like"/>
    <property type="match status" value="1"/>
</dbReference>
<comment type="subcellular location">
    <subcellularLocation>
        <location evidence="1">Membrane</location>
        <topology evidence="1">Multi-pass membrane protein</topology>
    </subcellularLocation>
</comment>
<dbReference type="GO" id="GO:0006829">
    <property type="term" value="P:zinc ion transport"/>
    <property type="evidence" value="ECO:0007669"/>
    <property type="project" value="InterPro"/>
</dbReference>
<keyword evidence="5 6" id="KW-0472">Membrane</keyword>
<name>A0A5M3W248_9ACTN</name>
<sequence>MSAGGGTKAIIAALVANMAIAVAKFVAFLFTGSSSMLAESVHSVADSGNQALLLVGGKRAARGRTPEHPFGYGRERYFYAFVVAVVLFTIGAVFSLYEGYHKISHPEELTSPQWAFGVLIFAIIAELFSFRTAIVESNLVRGSQSWVSFIRRSKSPELPVVLLEDLGALVGLIFALFGVTMAVVTGEPVWDGIGTVMIGVLLAIIAVILAIETKSLLIGEGAGPEVERQIRTALESAPEVTRIIHMRTLHLGPEELLVAAKIAVDHDDTAAEVARGIDEAEQRIRAQVPIARVIYLEPDLDRSSSPNGNP</sequence>
<accession>A0A5M3W248</accession>
<organism evidence="9 10">
    <name type="scientific">Acrocarpospora corrugata</name>
    <dbReference type="NCBI Taxonomy" id="35763"/>
    <lineage>
        <taxon>Bacteria</taxon>
        <taxon>Bacillati</taxon>
        <taxon>Actinomycetota</taxon>
        <taxon>Actinomycetes</taxon>
        <taxon>Streptosporangiales</taxon>
        <taxon>Streptosporangiaceae</taxon>
        <taxon>Acrocarpospora</taxon>
    </lineage>
</organism>